<comment type="caution">
    <text evidence="6">The sequence shown here is derived from an EMBL/GenBank/DDBJ whole genome shotgun (WGS) entry which is preliminary data.</text>
</comment>
<accession>A0A0R2A446</accession>
<dbReference type="STRING" id="1423813.FC26_GL001334"/>
<keyword evidence="2 4" id="KW-0808">Transferase</keyword>
<dbReference type="EMBL" id="AYYY01000021">
    <property type="protein sequence ID" value="KRM61767.1"/>
    <property type="molecule type" value="Genomic_DNA"/>
</dbReference>
<evidence type="ECO:0000313" key="7">
    <source>
        <dbReference type="Proteomes" id="UP000051733"/>
    </source>
</evidence>
<gene>
    <name evidence="6" type="ORF">FC26_GL001334</name>
</gene>
<dbReference type="Proteomes" id="UP000051733">
    <property type="component" value="Unassembled WGS sequence"/>
</dbReference>
<dbReference type="InterPro" id="IPR029056">
    <property type="entry name" value="Ribokinase-like"/>
</dbReference>
<evidence type="ECO:0000256" key="4">
    <source>
        <dbReference type="RuleBase" id="RU003704"/>
    </source>
</evidence>
<name>A0A0R2A446_9LACO</name>
<evidence type="ECO:0000256" key="2">
    <source>
        <dbReference type="ARBA" id="ARBA00022679"/>
    </source>
</evidence>
<dbReference type="GO" id="GO:0016301">
    <property type="term" value="F:kinase activity"/>
    <property type="evidence" value="ECO:0007669"/>
    <property type="project" value="UniProtKB-KW"/>
</dbReference>
<evidence type="ECO:0000256" key="1">
    <source>
        <dbReference type="ARBA" id="ARBA00010688"/>
    </source>
</evidence>
<keyword evidence="3 4" id="KW-0418">Kinase</keyword>
<dbReference type="SUPFAM" id="SSF53613">
    <property type="entry name" value="Ribokinase-like"/>
    <property type="match status" value="1"/>
</dbReference>
<dbReference type="InterPro" id="IPR002173">
    <property type="entry name" value="Carboh/pur_kinase_PfkB_CS"/>
</dbReference>
<evidence type="ECO:0000313" key="6">
    <source>
        <dbReference type="EMBL" id="KRM61767.1"/>
    </source>
</evidence>
<dbReference type="InterPro" id="IPR011611">
    <property type="entry name" value="PfkB_dom"/>
</dbReference>
<dbReference type="PRINTS" id="PR00990">
    <property type="entry name" value="RIBOKINASE"/>
</dbReference>
<dbReference type="PANTHER" id="PTHR10584:SF166">
    <property type="entry name" value="RIBOKINASE"/>
    <property type="match status" value="1"/>
</dbReference>
<dbReference type="Gene3D" id="3.40.1190.20">
    <property type="match status" value="1"/>
</dbReference>
<dbReference type="Pfam" id="PF00294">
    <property type="entry name" value="PfkB"/>
    <property type="match status" value="1"/>
</dbReference>
<protein>
    <submittedName>
        <fullName evidence="6">Ribokinase family sugar kinase</fullName>
    </submittedName>
</protein>
<comment type="similarity">
    <text evidence="1 4">Belongs to the carbohydrate kinase PfkB family.</text>
</comment>
<sequence length="305" mass="33289">MQKILIIGAAYVDVIVDVPQLPTTGTDVRGNLQSYRVGGSAFNVYGATTHCHAPADLLVPIGTGHYANLVRDYFYQHQIPVKLSVKAGDNGWDLSMVEPNGERSFLTIPGVDQHWSPNWFYNTDLSEYKYIYLSGYELAEQATADVLLTTLARRSVESFLLFDASPWISRLSPRTIDQLLTDHVIVHGNATEIQLLVPDQPTLEQQAAAIFHRTHSPVIVTLGARGTYYYDGRHAKIIPAVSTTVVNTIGAGDTHCGGLMAHLLAGDSLPEAIQHANQLAAQIVARSTGSLLTSETLSDQTTHLK</sequence>
<dbReference type="PANTHER" id="PTHR10584">
    <property type="entry name" value="SUGAR KINASE"/>
    <property type="match status" value="1"/>
</dbReference>
<proteinExistence type="inferred from homology"/>
<dbReference type="AlphaFoldDB" id="A0A0R2A446"/>
<organism evidence="6 7">
    <name type="scientific">Paucilactobacillus vaccinostercus DSM 20634</name>
    <dbReference type="NCBI Taxonomy" id="1423813"/>
    <lineage>
        <taxon>Bacteria</taxon>
        <taxon>Bacillati</taxon>
        <taxon>Bacillota</taxon>
        <taxon>Bacilli</taxon>
        <taxon>Lactobacillales</taxon>
        <taxon>Lactobacillaceae</taxon>
        <taxon>Paucilactobacillus</taxon>
    </lineage>
</organism>
<dbReference type="PROSITE" id="PS00584">
    <property type="entry name" value="PFKB_KINASES_2"/>
    <property type="match status" value="1"/>
</dbReference>
<dbReference type="InterPro" id="IPR002139">
    <property type="entry name" value="Ribo/fructo_kinase"/>
</dbReference>
<dbReference type="RefSeq" id="WP_057778329.1">
    <property type="nucleotide sequence ID" value="NZ_AYYY01000021.1"/>
</dbReference>
<feature type="domain" description="Carbohydrate kinase PfkB" evidence="5">
    <location>
        <begin position="1"/>
        <end position="288"/>
    </location>
</feature>
<dbReference type="GO" id="GO:0005829">
    <property type="term" value="C:cytosol"/>
    <property type="evidence" value="ECO:0007669"/>
    <property type="project" value="TreeGrafter"/>
</dbReference>
<evidence type="ECO:0000256" key="3">
    <source>
        <dbReference type="ARBA" id="ARBA00022777"/>
    </source>
</evidence>
<dbReference type="OrthoDB" id="9775849at2"/>
<reference evidence="6 7" key="1">
    <citation type="journal article" date="2015" name="Genome Announc.">
        <title>Expanding the biotechnology potential of lactobacilli through comparative genomics of 213 strains and associated genera.</title>
        <authorList>
            <person name="Sun Z."/>
            <person name="Harris H.M."/>
            <person name="McCann A."/>
            <person name="Guo C."/>
            <person name="Argimon S."/>
            <person name="Zhang W."/>
            <person name="Yang X."/>
            <person name="Jeffery I.B."/>
            <person name="Cooney J.C."/>
            <person name="Kagawa T.F."/>
            <person name="Liu W."/>
            <person name="Song Y."/>
            <person name="Salvetti E."/>
            <person name="Wrobel A."/>
            <person name="Rasinkangas P."/>
            <person name="Parkhill J."/>
            <person name="Rea M.C."/>
            <person name="O'Sullivan O."/>
            <person name="Ritari J."/>
            <person name="Douillard F.P."/>
            <person name="Paul Ross R."/>
            <person name="Yang R."/>
            <person name="Briner A.E."/>
            <person name="Felis G.E."/>
            <person name="de Vos W.M."/>
            <person name="Barrangou R."/>
            <person name="Klaenhammer T.R."/>
            <person name="Caufield P.W."/>
            <person name="Cui Y."/>
            <person name="Zhang H."/>
            <person name="O'Toole P.W."/>
        </authorList>
    </citation>
    <scope>NUCLEOTIDE SEQUENCE [LARGE SCALE GENOMIC DNA]</scope>
    <source>
        <strain evidence="6 7">DSM 20634</strain>
    </source>
</reference>
<evidence type="ECO:0000259" key="5">
    <source>
        <dbReference type="Pfam" id="PF00294"/>
    </source>
</evidence>
<keyword evidence="7" id="KW-1185">Reference proteome</keyword>
<dbReference type="GO" id="GO:0006796">
    <property type="term" value="P:phosphate-containing compound metabolic process"/>
    <property type="evidence" value="ECO:0007669"/>
    <property type="project" value="UniProtKB-ARBA"/>
</dbReference>
<dbReference type="PATRIC" id="fig|1423813.3.peg.1358"/>